<evidence type="ECO:0000256" key="6">
    <source>
        <dbReference type="ARBA" id="ARBA00032692"/>
    </source>
</evidence>
<organism evidence="7">
    <name type="scientific">Lichtheimia ramosa</name>
    <dbReference type="NCBI Taxonomy" id="688394"/>
    <lineage>
        <taxon>Eukaryota</taxon>
        <taxon>Fungi</taxon>
        <taxon>Fungi incertae sedis</taxon>
        <taxon>Mucoromycota</taxon>
        <taxon>Mucoromycotina</taxon>
        <taxon>Mucoromycetes</taxon>
        <taxon>Mucorales</taxon>
        <taxon>Lichtheimiaceae</taxon>
        <taxon>Lichtheimia</taxon>
    </lineage>
</organism>
<evidence type="ECO:0000256" key="1">
    <source>
        <dbReference type="ARBA" id="ARBA00004371"/>
    </source>
</evidence>
<evidence type="ECO:0000256" key="4">
    <source>
        <dbReference type="ARBA" id="ARBA00022490"/>
    </source>
</evidence>
<protein>
    <recommendedName>
        <fullName evidence="6">Late endosomal/lysosomal adaptor and MAPK and MTOR activator 5</fullName>
    </recommendedName>
</protein>
<dbReference type="GO" id="GO:1904263">
    <property type="term" value="P:positive regulation of TORC1 signaling"/>
    <property type="evidence" value="ECO:0007669"/>
    <property type="project" value="TreeGrafter"/>
</dbReference>
<dbReference type="Pfam" id="PF16672">
    <property type="entry name" value="LAMTOR5"/>
    <property type="match status" value="1"/>
</dbReference>
<dbReference type="PANTHER" id="PTHR13342:SF2">
    <property type="entry name" value="RAGULATOR COMPLEX PROTEIN LAMTOR5"/>
    <property type="match status" value="1"/>
</dbReference>
<keyword evidence="4" id="KW-0963">Cytoplasm</keyword>
<accession>A0A077WYJ2</accession>
<evidence type="ECO:0000313" key="7">
    <source>
        <dbReference type="EMBL" id="CDS12088.1"/>
    </source>
</evidence>
<dbReference type="GO" id="GO:0005085">
    <property type="term" value="F:guanyl-nucleotide exchange factor activity"/>
    <property type="evidence" value="ECO:0007669"/>
    <property type="project" value="TreeGrafter"/>
</dbReference>
<evidence type="ECO:0000256" key="5">
    <source>
        <dbReference type="ARBA" id="ARBA00023228"/>
    </source>
</evidence>
<sequence>METQLMTVLDDIANREGVQGVLIADEKGLCLGTRGVAKSETAAFAASIARTARELLPAGTTELNDRTEYPTINIDYKNHKVVIRNEGSFTLAIFM</sequence>
<comment type="similarity">
    <text evidence="3">Belongs to the LAMTOR5 family.</text>
</comment>
<dbReference type="Gene3D" id="3.30.450.30">
    <property type="entry name" value="Dynein light chain 2a, cytoplasmic"/>
    <property type="match status" value="1"/>
</dbReference>
<evidence type="ECO:0000256" key="3">
    <source>
        <dbReference type="ARBA" id="ARBA00007795"/>
    </source>
</evidence>
<dbReference type="AlphaFoldDB" id="A0A077WYJ2"/>
<name>A0A077WYJ2_9FUNG</name>
<reference evidence="7" key="1">
    <citation type="journal article" date="2014" name="Genome Announc.">
        <title>De novo whole-genome sequence and genome annotation of Lichtheimia ramosa.</title>
        <authorList>
            <person name="Linde J."/>
            <person name="Schwartze V."/>
            <person name="Binder U."/>
            <person name="Lass-Florl C."/>
            <person name="Voigt K."/>
            <person name="Horn F."/>
        </authorList>
    </citation>
    <scope>NUCLEOTIDE SEQUENCE</scope>
    <source>
        <strain evidence="7">JMRC FSU:6197</strain>
    </source>
</reference>
<proteinExistence type="inferred from homology"/>
<dbReference type="OrthoDB" id="76862at2759"/>
<evidence type="ECO:0000256" key="2">
    <source>
        <dbReference type="ARBA" id="ARBA00004496"/>
    </source>
</evidence>
<dbReference type="GO" id="GO:0071986">
    <property type="term" value="C:Ragulator complex"/>
    <property type="evidence" value="ECO:0007669"/>
    <property type="project" value="InterPro"/>
</dbReference>
<comment type="subcellular location">
    <subcellularLocation>
        <location evidence="2">Cytoplasm</location>
    </subcellularLocation>
    <subcellularLocation>
        <location evidence="1">Lysosome</location>
    </subcellularLocation>
</comment>
<dbReference type="EMBL" id="LK023357">
    <property type="protein sequence ID" value="CDS12088.1"/>
    <property type="molecule type" value="Genomic_DNA"/>
</dbReference>
<keyword evidence="5" id="KW-0458">Lysosome</keyword>
<dbReference type="InterPro" id="IPR024135">
    <property type="entry name" value="LAMTOR5"/>
</dbReference>
<dbReference type="PANTHER" id="PTHR13342">
    <property type="entry name" value="RAGULATOR COMPLEX PROTEIN LAMTOR5"/>
    <property type="match status" value="1"/>
</dbReference>
<gene>
    <name evidence="7" type="ORF">LRAMOSA04283</name>
</gene>
<dbReference type="GO" id="GO:0071230">
    <property type="term" value="P:cellular response to amino acid stimulus"/>
    <property type="evidence" value="ECO:0007669"/>
    <property type="project" value="TreeGrafter"/>
</dbReference>
<dbReference type="SUPFAM" id="SSF103196">
    <property type="entry name" value="Roadblock/LC7 domain"/>
    <property type="match status" value="1"/>
</dbReference>
<dbReference type="GO" id="GO:0043066">
    <property type="term" value="P:negative regulation of apoptotic process"/>
    <property type="evidence" value="ECO:0007669"/>
    <property type="project" value="InterPro"/>
</dbReference>